<proteinExistence type="predicted"/>
<dbReference type="Pfam" id="PF13516">
    <property type="entry name" value="LRR_6"/>
    <property type="match status" value="1"/>
</dbReference>
<dbReference type="InParanoid" id="B8C5A6"/>
<dbReference type="InterPro" id="IPR027038">
    <property type="entry name" value="RanGap"/>
</dbReference>
<protein>
    <submittedName>
        <fullName evidence="4">Uncharacterized protein</fullName>
    </submittedName>
</protein>
<dbReference type="PaxDb" id="35128-Thaps262767"/>
<dbReference type="HOGENOM" id="CLU_1471993_0_0_1"/>
<keyword evidence="1" id="KW-0343">GTPase activation</keyword>
<sequence length="184" mass="20244">KLAESLKQRNLKKLILGNNSFGGGEGLLFAADVMRENVNMKSLELHFNIIDDLDATLRLAEVLGGIPHFESLNLRYCEFGNDPLILSSLASACNSVKFLDVRNTNVGSQGATILAQYVASNPSSLETINLCNNEFNDEDALLFADALRTNKNLKLMYLSNNNIFEQGRRALLSAIFDNSSLNSI</sequence>
<dbReference type="InterPro" id="IPR001611">
    <property type="entry name" value="Leu-rich_rpt"/>
</dbReference>
<dbReference type="InterPro" id="IPR032675">
    <property type="entry name" value="LRR_dom_sf"/>
</dbReference>
<dbReference type="AlphaFoldDB" id="B8C5A6"/>
<dbReference type="Gene3D" id="3.80.10.10">
    <property type="entry name" value="Ribonuclease Inhibitor"/>
    <property type="match status" value="2"/>
</dbReference>
<evidence type="ECO:0000313" key="5">
    <source>
        <dbReference type="Proteomes" id="UP000001449"/>
    </source>
</evidence>
<dbReference type="SUPFAM" id="SSF52047">
    <property type="entry name" value="RNI-like"/>
    <property type="match status" value="1"/>
</dbReference>
<dbReference type="RefSeq" id="XP_002291368.1">
    <property type="nucleotide sequence ID" value="XM_002291332.1"/>
</dbReference>
<evidence type="ECO:0000256" key="1">
    <source>
        <dbReference type="ARBA" id="ARBA00022468"/>
    </source>
</evidence>
<keyword evidence="3" id="KW-0677">Repeat</keyword>
<gene>
    <name evidence="4" type="ORF">THAPSDRAFT_262767</name>
</gene>
<evidence type="ECO:0000256" key="2">
    <source>
        <dbReference type="ARBA" id="ARBA00022614"/>
    </source>
</evidence>
<evidence type="ECO:0000256" key="3">
    <source>
        <dbReference type="ARBA" id="ARBA00022737"/>
    </source>
</evidence>
<feature type="non-terminal residue" evidence="4">
    <location>
        <position position="1"/>
    </location>
</feature>
<evidence type="ECO:0000313" key="4">
    <source>
        <dbReference type="EMBL" id="EED91475.1"/>
    </source>
</evidence>
<dbReference type="PANTHER" id="PTHR24113">
    <property type="entry name" value="RAN GTPASE-ACTIVATING PROTEIN 1"/>
    <property type="match status" value="1"/>
</dbReference>
<feature type="non-terminal residue" evidence="4">
    <location>
        <position position="184"/>
    </location>
</feature>
<organism evidence="4 5">
    <name type="scientific">Thalassiosira pseudonana</name>
    <name type="common">Marine diatom</name>
    <name type="synonym">Cyclotella nana</name>
    <dbReference type="NCBI Taxonomy" id="35128"/>
    <lineage>
        <taxon>Eukaryota</taxon>
        <taxon>Sar</taxon>
        <taxon>Stramenopiles</taxon>
        <taxon>Ochrophyta</taxon>
        <taxon>Bacillariophyta</taxon>
        <taxon>Coscinodiscophyceae</taxon>
        <taxon>Thalassiosirophycidae</taxon>
        <taxon>Thalassiosirales</taxon>
        <taxon>Thalassiosiraceae</taxon>
        <taxon>Thalassiosira</taxon>
    </lineage>
</organism>
<dbReference type="eggNOG" id="KOG4308">
    <property type="taxonomic scope" value="Eukaryota"/>
</dbReference>
<dbReference type="SMART" id="SM00368">
    <property type="entry name" value="LRR_RI"/>
    <property type="match status" value="4"/>
</dbReference>
<dbReference type="PANTHER" id="PTHR24113:SF12">
    <property type="entry name" value="RAN GTPASE-ACTIVATING PROTEIN 1"/>
    <property type="match status" value="1"/>
</dbReference>
<dbReference type="EMBL" id="CM000643">
    <property type="protein sequence ID" value="EED91475.1"/>
    <property type="molecule type" value="Genomic_DNA"/>
</dbReference>
<keyword evidence="2" id="KW-0433">Leucine-rich repeat</keyword>
<name>B8C5A6_THAPS</name>
<accession>B8C5A6</accession>
<dbReference type="KEGG" id="tps:THAPSDRAFT_262767"/>
<keyword evidence="5" id="KW-1185">Reference proteome</keyword>
<dbReference type="GO" id="GO:0005096">
    <property type="term" value="F:GTPase activator activity"/>
    <property type="evidence" value="ECO:0007669"/>
    <property type="project" value="UniProtKB-KW"/>
</dbReference>
<dbReference type="Proteomes" id="UP000001449">
    <property type="component" value="Chromosome 6"/>
</dbReference>
<reference evidence="4 5" key="2">
    <citation type="journal article" date="2008" name="Nature">
        <title>The Phaeodactylum genome reveals the evolutionary history of diatom genomes.</title>
        <authorList>
            <person name="Bowler C."/>
            <person name="Allen A.E."/>
            <person name="Badger J.H."/>
            <person name="Grimwood J."/>
            <person name="Jabbari K."/>
            <person name="Kuo A."/>
            <person name="Maheswari U."/>
            <person name="Martens C."/>
            <person name="Maumus F."/>
            <person name="Otillar R.P."/>
            <person name="Rayko E."/>
            <person name="Salamov A."/>
            <person name="Vandepoele K."/>
            <person name="Beszteri B."/>
            <person name="Gruber A."/>
            <person name="Heijde M."/>
            <person name="Katinka M."/>
            <person name="Mock T."/>
            <person name="Valentin K."/>
            <person name="Verret F."/>
            <person name="Berges J.A."/>
            <person name="Brownlee C."/>
            <person name="Cadoret J.P."/>
            <person name="Chiovitti A."/>
            <person name="Choi C.J."/>
            <person name="Coesel S."/>
            <person name="De Martino A."/>
            <person name="Detter J.C."/>
            <person name="Durkin C."/>
            <person name="Falciatore A."/>
            <person name="Fournet J."/>
            <person name="Haruta M."/>
            <person name="Huysman M.J."/>
            <person name="Jenkins B.D."/>
            <person name="Jiroutova K."/>
            <person name="Jorgensen R.E."/>
            <person name="Joubert Y."/>
            <person name="Kaplan A."/>
            <person name="Kroger N."/>
            <person name="Kroth P.G."/>
            <person name="La Roche J."/>
            <person name="Lindquist E."/>
            <person name="Lommer M."/>
            <person name="Martin-Jezequel V."/>
            <person name="Lopez P.J."/>
            <person name="Lucas S."/>
            <person name="Mangogna M."/>
            <person name="McGinnis K."/>
            <person name="Medlin L.K."/>
            <person name="Montsant A."/>
            <person name="Oudot-Le Secq M.P."/>
            <person name="Napoli C."/>
            <person name="Obornik M."/>
            <person name="Parker M.S."/>
            <person name="Petit J.L."/>
            <person name="Porcel B.M."/>
            <person name="Poulsen N."/>
            <person name="Robison M."/>
            <person name="Rychlewski L."/>
            <person name="Rynearson T.A."/>
            <person name="Schmutz J."/>
            <person name="Shapiro H."/>
            <person name="Siaut M."/>
            <person name="Stanley M."/>
            <person name="Sussman M.R."/>
            <person name="Taylor A.R."/>
            <person name="Vardi A."/>
            <person name="von Dassow P."/>
            <person name="Vyverman W."/>
            <person name="Willis A."/>
            <person name="Wyrwicz L.S."/>
            <person name="Rokhsar D.S."/>
            <person name="Weissenbach J."/>
            <person name="Armbrust E.V."/>
            <person name="Green B.R."/>
            <person name="Van de Peer Y."/>
            <person name="Grigoriev I.V."/>
        </authorList>
    </citation>
    <scope>NUCLEOTIDE SEQUENCE [LARGE SCALE GENOMIC DNA]</scope>
    <source>
        <strain evidence="4 5">CCMP1335</strain>
    </source>
</reference>
<reference evidence="4 5" key="1">
    <citation type="journal article" date="2004" name="Science">
        <title>The genome of the diatom Thalassiosira pseudonana: ecology, evolution, and metabolism.</title>
        <authorList>
            <person name="Armbrust E.V."/>
            <person name="Berges J.A."/>
            <person name="Bowler C."/>
            <person name="Green B.R."/>
            <person name="Martinez D."/>
            <person name="Putnam N.H."/>
            <person name="Zhou S."/>
            <person name="Allen A.E."/>
            <person name="Apt K.E."/>
            <person name="Bechner M."/>
            <person name="Brzezinski M.A."/>
            <person name="Chaal B.K."/>
            <person name="Chiovitti A."/>
            <person name="Davis A.K."/>
            <person name="Demarest M.S."/>
            <person name="Detter J.C."/>
            <person name="Glavina T."/>
            <person name="Goodstein D."/>
            <person name="Hadi M.Z."/>
            <person name="Hellsten U."/>
            <person name="Hildebrand M."/>
            <person name="Jenkins B.D."/>
            <person name="Jurka J."/>
            <person name="Kapitonov V.V."/>
            <person name="Kroger N."/>
            <person name="Lau W.W."/>
            <person name="Lane T.W."/>
            <person name="Larimer F.W."/>
            <person name="Lippmeier J.C."/>
            <person name="Lucas S."/>
            <person name="Medina M."/>
            <person name="Montsant A."/>
            <person name="Obornik M."/>
            <person name="Parker M.S."/>
            <person name="Palenik B."/>
            <person name="Pazour G.J."/>
            <person name="Richardson P.M."/>
            <person name="Rynearson T.A."/>
            <person name="Saito M.A."/>
            <person name="Schwartz D.C."/>
            <person name="Thamatrakoln K."/>
            <person name="Valentin K."/>
            <person name="Vardi A."/>
            <person name="Wilkerson F.P."/>
            <person name="Rokhsar D.S."/>
        </authorList>
    </citation>
    <scope>NUCLEOTIDE SEQUENCE [LARGE SCALE GENOMIC DNA]</scope>
    <source>
        <strain evidence="4 5">CCMP1335</strain>
    </source>
</reference>
<dbReference type="OMA" id="IPDEEMC"/>
<dbReference type="GeneID" id="7448557"/>